<dbReference type="EMBL" id="KV453847">
    <property type="protein sequence ID" value="ODV87973.1"/>
    <property type="molecule type" value="Genomic_DNA"/>
</dbReference>
<dbReference type="GO" id="GO:0016791">
    <property type="term" value="F:phosphatase activity"/>
    <property type="evidence" value="ECO:0007669"/>
    <property type="project" value="InterPro"/>
</dbReference>
<evidence type="ECO:0000256" key="1">
    <source>
        <dbReference type="ARBA" id="ARBA00022801"/>
    </source>
</evidence>
<dbReference type="STRING" id="983967.A0A1E4T8A4"/>
<proteinExistence type="predicted"/>
<name>A0A1E4T8A4_9ASCO</name>
<dbReference type="OrthoDB" id="6375174at2759"/>
<dbReference type="Pfam" id="PF03162">
    <property type="entry name" value="Y_phosphatase2"/>
    <property type="match status" value="1"/>
</dbReference>
<sequence>MPSSHQRIPEAFIPPIKFSKIQSNVFRGAYPRPINYPYIKTLHLKTMIALMPDEITMENDPSLYSFCSKNNINLIHIEINNSTKDKGKKRGIPIEQEQVLKILEIVLDKDNDPTFIFCVNGGQITSLVIACLRKLQFWSSVSIYNEFVNYSSTINHNDRIFIENFKAKLKLPRNDKRVDWIWNGLSSKMIETHPNMKFIKYDTELKEDAIKF</sequence>
<dbReference type="Proteomes" id="UP000094801">
    <property type="component" value="Unassembled WGS sequence"/>
</dbReference>
<keyword evidence="3" id="KW-1185">Reference proteome</keyword>
<reference evidence="3" key="1">
    <citation type="submission" date="2016-04" db="EMBL/GenBank/DDBJ databases">
        <title>Comparative genomics of biotechnologically important yeasts.</title>
        <authorList>
            <consortium name="DOE Joint Genome Institute"/>
            <person name="Riley R."/>
            <person name="Haridas S."/>
            <person name="Wolfe K.H."/>
            <person name="Lopes M.R."/>
            <person name="Hittinger C.T."/>
            <person name="Goker M."/>
            <person name="Salamov A."/>
            <person name="Wisecaver J."/>
            <person name="Long T.M."/>
            <person name="Aerts A.L."/>
            <person name="Barry K."/>
            <person name="Choi C."/>
            <person name="Clum A."/>
            <person name="Coughlan A.Y."/>
            <person name="Deshpande S."/>
            <person name="Douglass A.P."/>
            <person name="Hanson S.J."/>
            <person name="Klenk H.-P."/>
            <person name="Labutti K."/>
            <person name="Lapidus A."/>
            <person name="Lindquist E."/>
            <person name="Lipzen A."/>
            <person name="Meier-Kolthoff J.P."/>
            <person name="Ohm R.A."/>
            <person name="Otillar R.P."/>
            <person name="Pangilinan J."/>
            <person name="Peng Y."/>
            <person name="Rokas A."/>
            <person name="Rosa C.A."/>
            <person name="Scheuner C."/>
            <person name="Sibirny A.A."/>
            <person name="Slot J.C."/>
            <person name="Stielow J.B."/>
            <person name="Sun H."/>
            <person name="Kurtzman C.P."/>
            <person name="Blackwell M."/>
            <person name="Grigoriev I.V."/>
            <person name="Jeffries T.W."/>
        </authorList>
    </citation>
    <scope>NUCLEOTIDE SEQUENCE [LARGE SCALE GENOMIC DNA]</scope>
    <source>
        <strain evidence="3">NRRL YB-2248</strain>
    </source>
</reference>
<dbReference type="Gene3D" id="3.90.190.10">
    <property type="entry name" value="Protein tyrosine phosphatase superfamily"/>
    <property type="match status" value="1"/>
</dbReference>
<dbReference type="InterPro" id="IPR004861">
    <property type="entry name" value="Siw14-like"/>
</dbReference>
<keyword evidence="1" id="KW-0378">Hydrolase</keyword>
<accession>A0A1E4T8A4</accession>
<dbReference type="SUPFAM" id="SSF52799">
    <property type="entry name" value="(Phosphotyrosine protein) phosphatases II"/>
    <property type="match status" value="1"/>
</dbReference>
<dbReference type="PANTHER" id="PTHR31126">
    <property type="entry name" value="TYROSINE-PROTEIN PHOSPHATASE"/>
    <property type="match status" value="1"/>
</dbReference>
<dbReference type="InterPro" id="IPR029021">
    <property type="entry name" value="Prot-tyrosine_phosphatase-like"/>
</dbReference>
<dbReference type="InterPro" id="IPR020428">
    <property type="entry name" value="PFA-DSPs"/>
</dbReference>
<gene>
    <name evidence="2" type="ORF">CANARDRAFT_193178</name>
</gene>
<evidence type="ECO:0008006" key="4">
    <source>
        <dbReference type="Google" id="ProtNLM"/>
    </source>
</evidence>
<organism evidence="2 3">
    <name type="scientific">[Candida] arabinofermentans NRRL YB-2248</name>
    <dbReference type="NCBI Taxonomy" id="983967"/>
    <lineage>
        <taxon>Eukaryota</taxon>
        <taxon>Fungi</taxon>
        <taxon>Dikarya</taxon>
        <taxon>Ascomycota</taxon>
        <taxon>Saccharomycotina</taxon>
        <taxon>Pichiomycetes</taxon>
        <taxon>Pichiales</taxon>
        <taxon>Pichiaceae</taxon>
        <taxon>Ogataea</taxon>
        <taxon>Ogataea/Candida clade</taxon>
    </lineage>
</organism>
<dbReference type="PANTHER" id="PTHR31126:SF14">
    <property type="entry name" value="TYROSINE-PROTEIN PHOSPHATASE OCA6-RELATED"/>
    <property type="match status" value="1"/>
</dbReference>
<protein>
    <recommendedName>
        <fullName evidence="4">Tyrosine-protein phosphatase OCA6</fullName>
    </recommendedName>
</protein>
<evidence type="ECO:0000313" key="3">
    <source>
        <dbReference type="Proteomes" id="UP000094801"/>
    </source>
</evidence>
<dbReference type="PRINTS" id="PR01911">
    <property type="entry name" value="PFDSPHPHTASE"/>
</dbReference>
<dbReference type="AlphaFoldDB" id="A0A1E4T8A4"/>
<dbReference type="FunFam" id="3.90.190.10:FF:000084">
    <property type="entry name" value="Tyrosine phospatase-like protein"/>
    <property type="match status" value="1"/>
</dbReference>
<evidence type="ECO:0000313" key="2">
    <source>
        <dbReference type="EMBL" id="ODV87973.1"/>
    </source>
</evidence>